<comment type="catalytic activity">
    <reaction evidence="18">
        <text>prostaglandin E2 + NAD(+) = 15-oxoprostaglandin E2 + NADH + H(+)</text>
        <dbReference type="Rhea" id="RHEA:11876"/>
        <dbReference type="ChEBI" id="CHEBI:15378"/>
        <dbReference type="ChEBI" id="CHEBI:57400"/>
        <dbReference type="ChEBI" id="CHEBI:57540"/>
        <dbReference type="ChEBI" id="CHEBI:57945"/>
        <dbReference type="ChEBI" id="CHEBI:606564"/>
        <dbReference type="EC" id="1.1.1.141"/>
    </reaction>
    <physiologicalReaction direction="left-to-right" evidence="18">
        <dbReference type="Rhea" id="RHEA:11877"/>
    </physiologicalReaction>
</comment>
<comment type="catalytic activity">
    <reaction evidence="16">
        <text>lipoxin A4 + NAD(+) = 15-oxo-(5S,6R)-dihydroxy-(7E,9E,11Z,13E)-eicosatetraenoate + NADH + H(+)</text>
        <dbReference type="Rhea" id="RHEA:41572"/>
        <dbReference type="ChEBI" id="CHEBI:15378"/>
        <dbReference type="ChEBI" id="CHEBI:57540"/>
        <dbReference type="ChEBI" id="CHEBI:57945"/>
        <dbReference type="ChEBI" id="CHEBI:67026"/>
        <dbReference type="ChEBI" id="CHEBI:78311"/>
    </reaction>
    <physiologicalReaction direction="left-to-right" evidence="16">
        <dbReference type="Rhea" id="RHEA:41573"/>
    </physiologicalReaction>
</comment>
<comment type="catalytic activity">
    <reaction evidence="11">
        <text>14-hydroxy-(4Z,7Z,10Z,12E,16Z,19Z)-docosahexaenoate + NAD(+) = 14-oxo-(4Z,7Z,10Z,12E,16Z,19Z)-docosahexaenoate + NADH + H(+)</text>
        <dbReference type="Rhea" id="RHEA:48952"/>
        <dbReference type="ChEBI" id="CHEBI:15378"/>
        <dbReference type="ChEBI" id="CHEBI:57540"/>
        <dbReference type="ChEBI" id="CHEBI:57945"/>
        <dbReference type="ChEBI" id="CHEBI:90866"/>
        <dbReference type="ChEBI" id="CHEBI:90867"/>
    </reaction>
    <physiologicalReaction direction="left-to-right" evidence="11">
        <dbReference type="Rhea" id="RHEA:48953"/>
    </physiologicalReaction>
</comment>
<evidence type="ECO:0000256" key="1">
    <source>
        <dbReference type="ARBA" id="ARBA00006484"/>
    </source>
</evidence>
<comment type="catalytic activity">
    <reaction evidence="20">
        <text>(15S)-hydroxy-(5Z,8Z,11Z,13E)-eicosatetraenoate + NAD(+) = 15-oxo-(5Z,8Z,11Z,13E)-eicosatetraenoate + NADH + H(+)</text>
        <dbReference type="Rhea" id="RHEA:23260"/>
        <dbReference type="ChEBI" id="CHEBI:15378"/>
        <dbReference type="ChEBI" id="CHEBI:57409"/>
        <dbReference type="ChEBI" id="CHEBI:57410"/>
        <dbReference type="ChEBI" id="CHEBI:57540"/>
        <dbReference type="ChEBI" id="CHEBI:57945"/>
        <dbReference type="EC" id="1.1.1.232"/>
    </reaction>
    <physiologicalReaction direction="left-to-right" evidence="20">
        <dbReference type="Rhea" id="RHEA:23261"/>
    </physiologicalReaction>
</comment>
<dbReference type="EC" id="1.1.1.232" evidence="4"/>
<sequence>MGKDQGSCGGHVVNISSTAGLVPTPLGPVYCACKHGVVGYTRSMGSDVHYQRTGVKVSAICPSFVDTPMVRQIVQLSAVPEEAAKFMKSMQLMEPTYVADALVKLLQDGKNGAILKVTKTEGFQYV</sequence>
<evidence type="ECO:0000256" key="17">
    <source>
        <dbReference type="ARBA" id="ARBA00048611"/>
    </source>
</evidence>
<reference evidence="23" key="1">
    <citation type="submission" date="2025-08" db="UniProtKB">
        <authorList>
            <consortium name="RefSeq"/>
        </authorList>
    </citation>
    <scope>IDENTIFICATION</scope>
    <source>
        <tissue evidence="23">Muscle</tissue>
    </source>
</reference>
<evidence type="ECO:0000256" key="6">
    <source>
        <dbReference type="ARBA" id="ARBA00041812"/>
    </source>
</evidence>
<evidence type="ECO:0000256" key="12">
    <source>
        <dbReference type="ARBA" id="ARBA00048140"/>
    </source>
</evidence>
<comment type="catalytic activity">
    <reaction evidence="14">
        <text>resolvin D1 + NAD(+) = 17-oxoresolvin D1 + NADH + H(+)</text>
        <dbReference type="Rhea" id="RHEA:50128"/>
        <dbReference type="ChEBI" id="CHEBI:15378"/>
        <dbReference type="ChEBI" id="CHEBI:57540"/>
        <dbReference type="ChEBI" id="CHEBI:57945"/>
        <dbReference type="ChEBI" id="CHEBI:132079"/>
        <dbReference type="ChEBI" id="CHEBI:132081"/>
    </reaction>
    <physiologicalReaction direction="left-to-right" evidence="14">
        <dbReference type="Rhea" id="RHEA:50129"/>
    </physiologicalReaction>
</comment>
<dbReference type="Proteomes" id="UP000694941">
    <property type="component" value="Unplaced"/>
</dbReference>
<name>A0ABM1SZ87_LIMPO</name>
<evidence type="ECO:0000256" key="18">
    <source>
        <dbReference type="ARBA" id="ARBA00048739"/>
    </source>
</evidence>
<dbReference type="RefSeq" id="XP_022248943.1">
    <property type="nucleotide sequence ID" value="XM_022393235.1"/>
</dbReference>
<evidence type="ECO:0000256" key="14">
    <source>
        <dbReference type="ARBA" id="ARBA00048170"/>
    </source>
</evidence>
<evidence type="ECO:0000256" key="16">
    <source>
        <dbReference type="ARBA" id="ARBA00048535"/>
    </source>
</evidence>
<dbReference type="PANTHER" id="PTHR44229">
    <property type="entry name" value="15-HYDROXYPROSTAGLANDIN DEHYDROGENASE [NAD(+)]"/>
    <property type="match status" value="1"/>
</dbReference>
<proteinExistence type="inferred from homology"/>
<evidence type="ECO:0000256" key="7">
    <source>
        <dbReference type="ARBA" id="ARBA00042026"/>
    </source>
</evidence>
<dbReference type="PRINTS" id="PR00080">
    <property type="entry name" value="SDRFAMILY"/>
</dbReference>
<evidence type="ECO:0000256" key="13">
    <source>
        <dbReference type="ARBA" id="ARBA00048144"/>
    </source>
</evidence>
<comment type="catalytic activity">
    <reaction evidence="13">
        <text>(11R)-hydroxy-(5Z,8Z,12E,14Z)-eicosatetraenoate + NAD(+) = 11-oxo-(5Z,8Z,12E,14Z)-eicosatetraenoate + NADH + H(+)</text>
        <dbReference type="Rhea" id="RHEA:48640"/>
        <dbReference type="ChEBI" id="CHEBI:15378"/>
        <dbReference type="ChEBI" id="CHEBI:57540"/>
        <dbReference type="ChEBI" id="CHEBI:57945"/>
        <dbReference type="ChEBI" id="CHEBI:78836"/>
        <dbReference type="ChEBI" id="CHEBI:90697"/>
    </reaction>
    <physiologicalReaction direction="left-to-right" evidence="13">
        <dbReference type="Rhea" id="RHEA:48641"/>
    </physiologicalReaction>
</comment>
<dbReference type="SUPFAM" id="SSF51735">
    <property type="entry name" value="NAD(P)-binding Rossmann-fold domains"/>
    <property type="match status" value="1"/>
</dbReference>
<dbReference type="InterPro" id="IPR002347">
    <property type="entry name" value="SDR_fam"/>
</dbReference>
<dbReference type="InterPro" id="IPR020904">
    <property type="entry name" value="Sc_DH/Rdtase_CS"/>
</dbReference>
<keyword evidence="2" id="KW-0560">Oxidoreductase</keyword>
<comment type="catalytic activity">
    <reaction evidence="21">
        <text>resolvin E1 + NAD(+) = 18-oxo-resolvin E1 + NADH + H(+)</text>
        <dbReference type="Rhea" id="RHEA:49244"/>
        <dbReference type="ChEBI" id="CHEBI:15378"/>
        <dbReference type="ChEBI" id="CHEBI:57540"/>
        <dbReference type="ChEBI" id="CHEBI:57945"/>
        <dbReference type="ChEBI" id="CHEBI:91000"/>
        <dbReference type="ChEBI" id="CHEBI:91001"/>
    </reaction>
    <physiologicalReaction direction="left-to-right" evidence="21">
        <dbReference type="Rhea" id="RHEA:49245"/>
    </physiologicalReaction>
</comment>
<evidence type="ECO:0000256" key="3">
    <source>
        <dbReference type="ARBA" id="ARBA00038968"/>
    </source>
</evidence>
<evidence type="ECO:0000313" key="23">
    <source>
        <dbReference type="RefSeq" id="XP_022248943.1"/>
    </source>
</evidence>
<comment type="catalytic activity">
    <reaction evidence="12">
        <text>15-oxo-(5S,6R)-dihydroxy-(7E,9E,11Z)-eicosatrienoate + NADH + H(+) = (5S,6R,15S)-trihydroxy-(7E,9E,11Z)-eicosatrienoate + NAD(+)</text>
        <dbReference type="Rhea" id="RHEA:41596"/>
        <dbReference type="ChEBI" id="CHEBI:15378"/>
        <dbReference type="ChEBI" id="CHEBI:57540"/>
        <dbReference type="ChEBI" id="CHEBI:57945"/>
        <dbReference type="ChEBI" id="CHEBI:78325"/>
        <dbReference type="ChEBI" id="CHEBI:78329"/>
    </reaction>
    <physiologicalReaction direction="left-to-right" evidence="12">
        <dbReference type="Rhea" id="RHEA:41597"/>
    </physiologicalReaction>
</comment>
<comment type="catalytic activity">
    <reaction evidence="15">
        <text>resolvin D2 + NAD(+) = 7-oxoresolvin D2 + NADH + H(+)</text>
        <dbReference type="Rhea" id="RHEA:53584"/>
        <dbReference type="ChEBI" id="CHEBI:15378"/>
        <dbReference type="ChEBI" id="CHEBI:57540"/>
        <dbReference type="ChEBI" id="CHEBI:57945"/>
        <dbReference type="ChEBI" id="CHEBI:133367"/>
        <dbReference type="ChEBI" id="CHEBI:137497"/>
    </reaction>
    <physiologicalReaction direction="left-to-right" evidence="15">
        <dbReference type="Rhea" id="RHEA:53585"/>
    </physiologicalReaction>
</comment>
<dbReference type="PROSITE" id="PS00061">
    <property type="entry name" value="ADH_SHORT"/>
    <property type="match status" value="1"/>
</dbReference>
<comment type="catalytic activity">
    <reaction evidence="10">
        <text>resolvin D1 + NAD(+) = 8-oxoresolvin D1 + NADH + H(+)</text>
        <dbReference type="Rhea" id="RHEA:50124"/>
        <dbReference type="ChEBI" id="CHEBI:15378"/>
        <dbReference type="ChEBI" id="CHEBI:57540"/>
        <dbReference type="ChEBI" id="CHEBI:57945"/>
        <dbReference type="ChEBI" id="CHEBI:132079"/>
        <dbReference type="ChEBI" id="CHEBI:132080"/>
    </reaction>
    <physiologicalReaction direction="left-to-right" evidence="10">
        <dbReference type="Rhea" id="RHEA:50125"/>
    </physiologicalReaction>
</comment>
<evidence type="ECO:0000256" key="8">
    <source>
        <dbReference type="ARBA" id="ARBA00045705"/>
    </source>
</evidence>
<comment type="catalytic activity">
    <reaction evidence="9">
        <text>prostaglandin E1 + NAD(+) = 15-oxoprostaglandin E1 + NADH + H(+)</text>
        <dbReference type="Rhea" id="RHEA:16477"/>
        <dbReference type="ChEBI" id="CHEBI:15378"/>
        <dbReference type="ChEBI" id="CHEBI:57397"/>
        <dbReference type="ChEBI" id="CHEBI:57401"/>
        <dbReference type="ChEBI" id="CHEBI:57540"/>
        <dbReference type="ChEBI" id="CHEBI:57945"/>
    </reaction>
    <physiologicalReaction direction="left-to-right" evidence="9">
        <dbReference type="Rhea" id="RHEA:16478"/>
    </physiologicalReaction>
</comment>
<dbReference type="PRINTS" id="PR00081">
    <property type="entry name" value="GDHRDH"/>
</dbReference>
<gene>
    <name evidence="23" type="primary">LOC106464899</name>
</gene>
<protein>
    <recommendedName>
        <fullName evidence="5">15-hydroxyprostaglandin dehydrogenase [NAD(+)]</fullName>
        <ecNumber evidence="3">1.1.1.141</ecNumber>
        <ecNumber evidence="4">1.1.1.232</ecNumber>
    </recommendedName>
    <alternativeName>
        <fullName evidence="7">Eicosanoid/docosanoid dehydrogenase [NAD(+)]</fullName>
    </alternativeName>
    <alternativeName>
        <fullName evidence="6">Prostaglandin dehydrogenase 1</fullName>
    </alternativeName>
</protein>
<dbReference type="Gene3D" id="3.40.50.720">
    <property type="entry name" value="NAD(P)-binding Rossmann-like Domain"/>
    <property type="match status" value="1"/>
</dbReference>
<evidence type="ECO:0000256" key="19">
    <source>
        <dbReference type="ARBA" id="ARBA00048921"/>
    </source>
</evidence>
<dbReference type="EC" id="1.1.1.141" evidence="3"/>
<accession>A0ABM1SZ87</accession>
<evidence type="ECO:0000256" key="10">
    <source>
        <dbReference type="ARBA" id="ARBA00047672"/>
    </source>
</evidence>
<comment type="catalytic activity">
    <reaction evidence="17">
        <text>prostaglandin A1 + NAD(+) = 15-oxo-prostaglandin A1 + NADH + H(+)</text>
        <dbReference type="Rhea" id="RHEA:41263"/>
        <dbReference type="ChEBI" id="CHEBI:15378"/>
        <dbReference type="ChEBI" id="CHEBI:57398"/>
        <dbReference type="ChEBI" id="CHEBI:57540"/>
        <dbReference type="ChEBI" id="CHEBI:57945"/>
        <dbReference type="ChEBI" id="CHEBI:85072"/>
    </reaction>
    <physiologicalReaction direction="left-to-right" evidence="17">
        <dbReference type="Rhea" id="RHEA:41264"/>
    </physiologicalReaction>
</comment>
<dbReference type="PANTHER" id="PTHR44229:SF4">
    <property type="entry name" value="15-HYDROXYPROSTAGLANDIN DEHYDROGENASE [NAD(+)]"/>
    <property type="match status" value="1"/>
</dbReference>
<keyword evidence="22" id="KW-1185">Reference proteome</keyword>
<evidence type="ECO:0000256" key="2">
    <source>
        <dbReference type="ARBA" id="ARBA00023002"/>
    </source>
</evidence>
<evidence type="ECO:0000256" key="9">
    <source>
        <dbReference type="ARBA" id="ARBA00047325"/>
    </source>
</evidence>
<comment type="catalytic activity">
    <reaction evidence="19">
        <text>resolvin D2 + NAD(+) = 16-oxoresolvin D2 + NADH + H(+)</text>
        <dbReference type="Rhea" id="RHEA:53588"/>
        <dbReference type="ChEBI" id="CHEBI:15378"/>
        <dbReference type="ChEBI" id="CHEBI:57540"/>
        <dbReference type="ChEBI" id="CHEBI:57945"/>
        <dbReference type="ChEBI" id="CHEBI:133367"/>
        <dbReference type="ChEBI" id="CHEBI:137498"/>
    </reaction>
    <physiologicalReaction direction="left-to-right" evidence="19">
        <dbReference type="Rhea" id="RHEA:53589"/>
    </physiologicalReaction>
</comment>
<comment type="function">
    <text evidence="8">Catalyzes the NAD-dependent dehydrogenation (oxidation) of a broad array of hydroxylated polyunsaturated fatty acids (mainly eicosanoids and docosanoids, including prostaglandins, lipoxins and resolvins), yielding their corresponding keto (oxo) metabolites. Decreases the levels of the pro-proliferative prostaglandins such as prostaglandin E2 (whose activity is increased in cancer because of an increase in the expression of cyclooxygenase 2) and generates oxo-fatty acid products that can profoundly influence cell function by abrogating pro-inflammatory cytokine expression. Converts resolvins E1, D1 and D2 to their oxo products, which represents a mode of resolvin inactivation. Resolvin E1 plays important roles during the resolution phase of acute inflammation, while resolvins D1 and D2 have a unique role in obesity-induced adipose inflammation.</text>
</comment>
<evidence type="ECO:0000256" key="11">
    <source>
        <dbReference type="ARBA" id="ARBA00048008"/>
    </source>
</evidence>
<evidence type="ECO:0000256" key="15">
    <source>
        <dbReference type="ARBA" id="ARBA00048393"/>
    </source>
</evidence>
<evidence type="ECO:0000256" key="21">
    <source>
        <dbReference type="ARBA" id="ARBA00049188"/>
    </source>
</evidence>
<evidence type="ECO:0000256" key="20">
    <source>
        <dbReference type="ARBA" id="ARBA00049151"/>
    </source>
</evidence>
<dbReference type="GeneID" id="106464899"/>
<evidence type="ECO:0000256" key="4">
    <source>
        <dbReference type="ARBA" id="ARBA00039060"/>
    </source>
</evidence>
<evidence type="ECO:0000256" key="5">
    <source>
        <dbReference type="ARBA" id="ARBA00040276"/>
    </source>
</evidence>
<dbReference type="InterPro" id="IPR036291">
    <property type="entry name" value="NAD(P)-bd_dom_sf"/>
</dbReference>
<comment type="similarity">
    <text evidence="1">Belongs to the short-chain dehydrogenases/reductases (SDR) family.</text>
</comment>
<organism evidence="22 23">
    <name type="scientific">Limulus polyphemus</name>
    <name type="common">Atlantic horseshoe crab</name>
    <dbReference type="NCBI Taxonomy" id="6850"/>
    <lineage>
        <taxon>Eukaryota</taxon>
        <taxon>Metazoa</taxon>
        <taxon>Ecdysozoa</taxon>
        <taxon>Arthropoda</taxon>
        <taxon>Chelicerata</taxon>
        <taxon>Merostomata</taxon>
        <taxon>Xiphosura</taxon>
        <taxon>Limulidae</taxon>
        <taxon>Limulus</taxon>
    </lineage>
</organism>
<evidence type="ECO:0000313" key="22">
    <source>
        <dbReference type="Proteomes" id="UP000694941"/>
    </source>
</evidence>
<dbReference type="Pfam" id="PF00106">
    <property type="entry name" value="adh_short"/>
    <property type="match status" value="1"/>
</dbReference>